<evidence type="ECO:0000313" key="1">
    <source>
        <dbReference type="EMBL" id="CAB4689141.1"/>
    </source>
</evidence>
<reference evidence="1" key="1">
    <citation type="submission" date="2020-05" db="EMBL/GenBank/DDBJ databases">
        <authorList>
            <person name="Chiriac C."/>
            <person name="Salcher M."/>
            <person name="Ghai R."/>
            <person name="Kavagutti S V."/>
        </authorList>
    </citation>
    <scope>NUCLEOTIDE SEQUENCE</scope>
</reference>
<protein>
    <submittedName>
        <fullName evidence="1">Unannotated protein</fullName>
    </submittedName>
</protein>
<organism evidence="1">
    <name type="scientific">freshwater metagenome</name>
    <dbReference type="NCBI Taxonomy" id="449393"/>
    <lineage>
        <taxon>unclassified sequences</taxon>
        <taxon>metagenomes</taxon>
        <taxon>ecological metagenomes</taxon>
    </lineage>
</organism>
<accession>A0A6J6NQV1</accession>
<name>A0A6J6NQV1_9ZZZZ</name>
<dbReference type="AlphaFoldDB" id="A0A6J6NQV1"/>
<proteinExistence type="predicted"/>
<gene>
    <name evidence="1" type="ORF">UFOPK2366_00651</name>
</gene>
<dbReference type="EMBL" id="CAEZXM010000098">
    <property type="protein sequence ID" value="CAB4689141.1"/>
    <property type="molecule type" value="Genomic_DNA"/>
</dbReference>
<sequence length="181" mass="19098">MTLDRPHVWMCCALVESVCICGELGFEHQLIEFGDSEGAALAAGKDLSLEQIAAVNVDHHLGRTLEIYVEKCEPVVALKVLEALFDHKCFAEDAGGFGQCHWQASLQRCAMGQLGVVVGVTEFVSGGLRRIDTAGPVEKDQRPIADEGSAKGPAALALAWLGIDPAAIDGAVDKTVQGASV</sequence>